<organism evidence="2 3">
    <name type="scientific">Raoultella planticola</name>
    <name type="common">Klebsiella planticola</name>
    <dbReference type="NCBI Taxonomy" id="575"/>
    <lineage>
        <taxon>Bacteria</taxon>
        <taxon>Pseudomonadati</taxon>
        <taxon>Pseudomonadota</taxon>
        <taxon>Gammaproteobacteria</taxon>
        <taxon>Enterobacterales</taxon>
        <taxon>Enterobacteriaceae</taxon>
        <taxon>Klebsiella/Raoultella group</taxon>
        <taxon>Raoultella</taxon>
    </lineage>
</organism>
<proteinExistence type="predicted"/>
<keyword evidence="1" id="KW-0472">Membrane</keyword>
<evidence type="ECO:0000256" key="1">
    <source>
        <dbReference type="SAM" id="Phobius"/>
    </source>
</evidence>
<protein>
    <submittedName>
        <fullName evidence="2">Uncharacterized protein</fullName>
    </submittedName>
</protein>
<feature type="transmembrane region" description="Helical" evidence="1">
    <location>
        <begin position="6"/>
        <end position="28"/>
    </location>
</feature>
<sequence>MSRNGIRSMIYCLLICVVIWAAVVIKILHVTGCSMAKAIPNGRAVMMRNNRTGAAWLVSFDYRDGSYWHEPQGNLRHIRRPYASRSVEPNLVPAGTH</sequence>
<dbReference type="AlphaFoldDB" id="A0A485A9B2"/>
<gene>
    <name evidence="2" type="ORF">NCTC12998_00516</name>
</gene>
<dbReference type="Proteomes" id="UP000345637">
    <property type="component" value="Unassembled WGS sequence"/>
</dbReference>
<name>A0A485A9B2_RAOPL</name>
<keyword evidence="1" id="KW-0812">Transmembrane</keyword>
<dbReference type="EMBL" id="CAADJE010000009">
    <property type="protein sequence ID" value="VFS57452.1"/>
    <property type="molecule type" value="Genomic_DNA"/>
</dbReference>
<keyword evidence="1" id="KW-1133">Transmembrane helix</keyword>
<evidence type="ECO:0000313" key="3">
    <source>
        <dbReference type="Proteomes" id="UP000345637"/>
    </source>
</evidence>
<accession>A0A485A9B2</accession>
<reference evidence="2 3" key="1">
    <citation type="submission" date="2019-03" db="EMBL/GenBank/DDBJ databases">
        <authorList>
            <consortium name="Pathogen Informatics"/>
        </authorList>
    </citation>
    <scope>NUCLEOTIDE SEQUENCE [LARGE SCALE GENOMIC DNA]</scope>
    <source>
        <strain evidence="2 3">NCTC12998</strain>
    </source>
</reference>
<evidence type="ECO:0000313" key="2">
    <source>
        <dbReference type="EMBL" id="VFS57452.1"/>
    </source>
</evidence>